<keyword evidence="3" id="KW-1185">Reference proteome</keyword>
<name>A0A172TVD6_9BACT</name>
<gene>
    <name evidence="2" type="ORF">SY85_10325</name>
</gene>
<dbReference type="RefSeq" id="WP_066404225.1">
    <property type="nucleotide sequence ID" value="NZ_CP011390.1"/>
</dbReference>
<reference evidence="2 3" key="2">
    <citation type="journal article" date="2016" name="Int. J. Syst. Evol. Microbiol.">
        <title>Flavisolibacter tropicus sp. nov., isolated from tropical soil.</title>
        <authorList>
            <person name="Lee J.J."/>
            <person name="Kang M.S."/>
            <person name="Kim G.S."/>
            <person name="Lee C.S."/>
            <person name="Lim S."/>
            <person name="Lee J."/>
            <person name="Roh S.H."/>
            <person name="Kang H."/>
            <person name="Ha J.M."/>
            <person name="Bae S."/>
            <person name="Jung H.Y."/>
            <person name="Kim M.K."/>
        </authorList>
    </citation>
    <scope>NUCLEOTIDE SEQUENCE [LARGE SCALE GENOMIC DNA]</scope>
    <source>
        <strain evidence="2 3">LCS9</strain>
    </source>
</reference>
<dbReference type="Proteomes" id="UP000077177">
    <property type="component" value="Chromosome"/>
</dbReference>
<dbReference type="KEGG" id="fla:SY85_10325"/>
<reference evidence="3" key="1">
    <citation type="submission" date="2015-01" db="EMBL/GenBank/DDBJ databases">
        <title>Flavisolibacter sp./LCS9/ whole genome sequencing.</title>
        <authorList>
            <person name="Kim M.K."/>
            <person name="Srinivasan S."/>
            <person name="Lee J.-J."/>
        </authorList>
    </citation>
    <scope>NUCLEOTIDE SEQUENCE [LARGE SCALE GENOMIC DNA]</scope>
    <source>
        <strain evidence="3">LCS9</strain>
    </source>
</reference>
<evidence type="ECO:0000313" key="2">
    <source>
        <dbReference type="EMBL" id="ANE50844.1"/>
    </source>
</evidence>
<evidence type="ECO:0000313" key="3">
    <source>
        <dbReference type="Proteomes" id="UP000077177"/>
    </source>
</evidence>
<keyword evidence="1" id="KW-0472">Membrane</keyword>
<feature type="transmembrane region" description="Helical" evidence="1">
    <location>
        <begin position="30"/>
        <end position="50"/>
    </location>
</feature>
<organism evidence="2 3">
    <name type="scientific">Flavisolibacter tropicus</name>
    <dbReference type="NCBI Taxonomy" id="1492898"/>
    <lineage>
        <taxon>Bacteria</taxon>
        <taxon>Pseudomonadati</taxon>
        <taxon>Bacteroidota</taxon>
        <taxon>Chitinophagia</taxon>
        <taxon>Chitinophagales</taxon>
        <taxon>Chitinophagaceae</taxon>
        <taxon>Flavisolibacter</taxon>
    </lineage>
</organism>
<dbReference type="AlphaFoldDB" id="A0A172TVD6"/>
<evidence type="ECO:0000256" key="1">
    <source>
        <dbReference type="SAM" id="Phobius"/>
    </source>
</evidence>
<keyword evidence="1" id="KW-0812">Transmembrane</keyword>
<keyword evidence="1" id="KW-1133">Transmembrane helix</keyword>
<feature type="transmembrane region" description="Helical" evidence="1">
    <location>
        <begin position="7"/>
        <end position="24"/>
    </location>
</feature>
<accession>A0A172TVD6</accession>
<protein>
    <submittedName>
        <fullName evidence="2">Uncharacterized protein</fullName>
    </submittedName>
</protein>
<proteinExistence type="predicted"/>
<dbReference type="EMBL" id="CP011390">
    <property type="protein sequence ID" value="ANE50844.1"/>
    <property type="molecule type" value="Genomic_DNA"/>
</dbReference>
<sequence length="59" mass="6486">MKKQNIGLIILIGLVGAVFVYFFSSGKENSFNGVLVGTVVLISRAVYGLARKRQKRQAE</sequence>